<evidence type="ECO:0000313" key="2">
    <source>
        <dbReference type="Proteomes" id="UP000095282"/>
    </source>
</evidence>
<dbReference type="Proteomes" id="UP000095282">
    <property type="component" value="Unplaced"/>
</dbReference>
<sequence length="113" mass="12357">MLFDQGISNSVQTEATSLNSDYWNQPKMTKAKKIPKEVCGARQSAEGQKSVRGQPLKNMAGAKMEDVSRSSPDVEESDESERSVPSKRRQKGSRDVKREKTSSSSCISDDGGS</sequence>
<feature type="compositionally biased region" description="Basic and acidic residues" evidence="1">
    <location>
        <begin position="92"/>
        <end position="101"/>
    </location>
</feature>
<accession>A0A1I7U2V4</accession>
<evidence type="ECO:0000313" key="3">
    <source>
        <dbReference type="WBParaSite" id="Csp11.Scaffold629.g14294.t1"/>
    </source>
</evidence>
<name>A0A1I7U2V4_9PELO</name>
<organism evidence="2 3">
    <name type="scientific">Caenorhabditis tropicalis</name>
    <dbReference type="NCBI Taxonomy" id="1561998"/>
    <lineage>
        <taxon>Eukaryota</taxon>
        <taxon>Metazoa</taxon>
        <taxon>Ecdysozoa</taxon>
        <taxon>Nematoda</taxon>
        <taxon>Chromadorea</taxon>
        <taxon>Rhabditida</taxon>
        <taxon>Rhabditina</taxon>
        <taxon>Rhabditomorpha</taxon>
        <taxon>Rhabditoidea</taxon>
        <taxon>Rhabditidae</taxon>
        <taxon>Peloderinae</taxon>
        <taxon>Caenorhabditis</taxon>
    </lineage>
</organism>
<keyword evidence="2" id="KW-1185">Reference proteome</keyword>
<dbReference type="AlphaFoldDB" id="A0A1I7U2V4"/>
<protein>
    <submittedName>
        <fullName evidence="3">BRD8</fullName>
    </submittedName>
</protein>
<dbReference type="WBParaSite" id="Csp11.Scaffold629.g14294.t1">
    <property type="protein sequence ID" value="Csp11.Scaffold629.g14294.t1"/>
    <property type="gene ID" value="Csp11.Scaffold629.g14294"/>
</dbReference>
<reference evidence="3" key="1">
    <citation type="submission" date="2016-11" db="UniProtKB">
        <authorList>
            <consortium name="WormBaseParasite"/>
        </authorList>
    </citation>
    <scope>IDENTIFICATION</scope>
</reference>
<feature type="compositionally biased region" description="Low complexity" evidence="1">
    <location>
        <begin position="102"/>
        <end position="113"/>
    </location>
</feature>
<proteinExistence type="predicted"/>
<feature type="region of interest" description="Disordered" evidence="1">
    <location>
        <begin position="1"/>
        <end position="113"/>
    </location>
</feature>
<feature type="compositionally biased region" description="Polar residues" evidence="1">
    <location>
        <begin position="1"/>
        <end position="27"/>
    </location>
</feature>
<evidence type="ECO:0000256" key="1">
    <source>
        <dbReference type="SAM" id="MobiDB-lite"/>
    </source>
</evidence>